<evidence type="ECO:0000313" key="3">
    <source>
        <dbReference type="EMBL" id="SBO94003.1"/>
    </source>
</evidence>
<dbReference type="InterPro" id="IPR002539">
    <property type="entry name" value="MaoC-like_dom"/>
</dbReference>
<dbReference type="SUPFAM" id="SSF54637">
    <property type="entry name" value="Thioesterase/thiol ester dehydrase-isomerase"/>
    <property type="match status" value="1"/>
</dbReference>
<comment type="similarity">
    <text evidence="1">Belongs to the enoyl-CoA hydratase/isomerase family.</text>
</comment>
<organism evidence="3">
    <name type="scientific">Nonomuraea gerenzanensis</name>
    <dbReference type="NCBI Taxonomy" id="93944"/>
    <lineage>
        <taxon>Bacteria</taxon>
        <taxon>Bacillati</taxon>
        <taxon>Actinomycetota</taxon>
        <taxon>Actinomycetes</taxon>
        <taxon>Streptosporangiales</taxon>
        <taxon>Streptosporangiaceae</taxon>
        <taxon>Nonomuraea</taxon>
    </lineage>
</organism>
<evidence type="ECO:0000256" key="1">
    <source>
        <dbReference type="ARBA" id="ARBA00005254"/>
    </source>
</evidence>
<dbReference type="EMBL" id="LT559118">
    <property type="protein sequence ID" value="SBO94003.1"/>
    <property type="molecule type" value="Genomic_DNA"/>
</dbReference>
<dbReference type="Gene3D" id="3.10.129.10">
    <property type="entry name" value="Hotdog Thioesterase"/>
    <property type="match status" value="1"/>
</dbReference>
<dbReference type="InterPro" id="IPR039375">
    <property type="entry name" value="NodN-like"/>
</dbReference>
<dbReference type="CDD" id="cd03450">
    <property type="entry name" value="NodN"/>
    <property type="match status" value="1"/>
</dbReference>
<dbReference type="InterPro" id="IPR029069">
    <property type="entry name" value="HotDog_dom_sf"/>
</dbReference>
<sequence>MTITANGLTEIKALAGRDLGHTGWLEIGQDRVNTFADATDDHQWIHVDAVRAKEGPFGGPIAHGYLTLALVIPLFNELLEIRGVKMGINYGLDKVRFPAPVKVGARIRLAGRVAEVEDVPGGGVQTHMDFTVEIEGEPKPACVARAIYRHYA</sequence>
<feature type="domain" description="MaoC-like" evidence="2">
    <location>
        <begin position="14"/>
        <end position="119"/>
    </location>
</feature>
<dbReference type="PANTHER" id="PTHR42993:SF1">
    <property type="entry name" value="MAOC-LIKE DEHYDRATASE DOMAIN-CONTAINING PROTEIN"/>
    <property type="match status" value="1"/>
</dbReference>
<dbReference type="Pfam" id="PF01575">
    <property type="entry name" value="MaoC_dehydratas"/>
    <property type="match status" value="1"/>
</dbReference>
<reference evidence="3" key="1">
    <citation type="submission" date="2016-04" db="EMBL/GenBank/DDBJ databases">
        <authorList>
            <person name="Evans L.H."/>
            <person name="Alamgir A."/>
            <person name="Owens N."/>
            <person name="Weber N.D."/>
            <person name="Virtaneva K."/>
            <person name="Barbian K."/>
            <person name="Babar A."/>
            <person name="Rosenke K."/>
        </authorList>
    </citation>
    <scope>NUCLEOTIDE SEQUENCE</scope>
    <source>
        <strain evidence="3">Nono1</strain>
    </source>
</reference>
<accession>A0A1M4E5D7</accession>
<evidence type="ECO:0000259" key="2">
    <source>
        <dbReference type="Pfam" id="PF01575"/>
    </source>
</evidence>
<name>A0A1M4E5D7_9ACTN</name>
<proteinExistence type="inferred from homology"/>
<dbReference type="PANTHER" id="PTHR42993">
    <property type="entry name" value="MAOC-LIKE DEHYDRATASE DOMAIN-CONTAINING PROTEIN"/>
    <property type="match status" value="1"/>
</dbReference>
<protein>
    <submittedName>
        <fullName evidence="3">Acyl dehydratase</fullName>
    </submittedName>
</protein>
<dbReference type="RefSeq" id="WP_225273159.1">
    <property type="nucleotide sequence ID" value="NZ_CP084058.1"/>
</dbReference>
<dbReference type="AlphaFoldDB" id="A0A1M4E5D7"/>
<gene>
    <name evidence="3" type="ORF">BN4615_P3519</name>
</gene>